<dbReference type="GO" id="GO:0004364">
    <property type="term" value="F:glutathione transferase activity"/>
    <property type="evidence" value="ECO:0007669"/>
    <property type="project" value="InterPro"/>
</dbReference>
<dbReference type="SFLD" id="SFLDS00019">
    <property type="entry name" value="Glutathione_Transferase_(cytos"/>
    <property type="match status" value="1"/>
</dbReference>
<dbReference type="InterPro" id="IPR036282">
    <property type="entry name" value="Glutathione-S-Trfase_C_sf"/>
</dbReference>
<dbReference type="PROSITE" id="PS50405">
    <property type="entry name" value="GST_CTER"/>
    <property type="match status" value="1"/>
</dbReference>
<evidence type="ECO:0000259" key="3">
    <source>
        <dbReference type="PROSITE" id="PS50405"/>
    </source>
</evidence>
<dbReference type="AlphaFoldDB" id="C5KH39"/>
<proteinExistence type="predicted"/>
<dbReference type="GO" id="GO:0045174">
    <property type="term" value="F:glutathione dehydrogenase (ascorbate) activity"/>
    <property type="evidence" value="ECO:0007669"/>
    <property type="project" value="UniProtKB-ARBA"/>
</dbReference>
<keyword evidence="5" id="KW-1185">Reference proteome</keyword>
<evidence type="ECO:0000313" key="5">
    <source>
        <dbReference type="Proteomes" id="UP000007800"/>
    </source>
</evidence>
<feature type="domain" description="GST C-terminal" evidence="3">
    <location>
        <begin position="111"/>
        <end position="240"/>
    </location>
</feature>
<dbReference type="OMA" id="IGRKLWM"/>
<protein>
    <submittedName>
        <fullName evidence="4">Glutathione-S-transferase omega, putative</fullName>
    </submittedName>
</protein>
<organism evidence="5">
    <name type="scientific">Perkinsus marinus (strain ATCC 50983 / TXsc)</name>
    <dbReference type="NCBI Taxonomy" id="423536"/>
    <lineage>
        <taxon>Eukaryota</taxon>
        <taxon>Sar</taxon>
        <taxon>Alveolata</taxon>
        <taxon>Perkinsozoa</taxon>
        <taxon>Perkinsea</taxon>
        <taxon>Perkinsida</taxon>
        <taxon>Perkinsidae</taxon>
        <taxon>Perkinsus</taxon>
    </lineage>
</organism>
<evidence type="ECO:0000259" key="2">
    <source>
        <dbReference type="PROSITE" id="PS50404"/>
    </source>
</evidence>
<dbReference type="InterPro" id="IPR010987">
    <property type="entry name" value="Glutathione-S-Trfase_C-like"/>
</dbReference>
<gene>
    <name evidence="4" type="ORF">Pmar_PMAR003358</name>
</gene>
<feature type="domain" description="GST N-terminal" evidence="2">
    <location>
        <begin position="10"/>
        <end position="100"/>
    </location>
</feature>
<dbReference type="RefSeq" id="XP_002784105.1">
    <property type="nucleotide sequence ID" value="XM_002784059.1"/>
</dbReference>
<dbReference type="EMBL" id="GG673069">
    <property type="protein sequence ID" value="EER15901.1"/>
    <property type="molecule type" value="Genomic_DNA"/>
</dbReference>
<dbReference type="Proteomes" id="UP000007800">
    <property type="component" value="Unassembled WGS sequence"/>
</dbReference>
<dbReference type="GO" id="GO:0005737">
    <property type="term" value="C:cytoplasm"/>
    <property type="evidence" value="ECO:0007669"/>
    <property type="project" value="InterPro"/>
</dbReference>
<keyword evidence="4" id="KW-0808">Transferase</keyword>
<name>C5KH39_PERM5</name>
<dbReference type="PANTHER" id="PTHR43968">
    <property type="match status" value="1"/>
</dbReference>
<sequence>MTTTGVNGLPHLRFFTSDFCPFAQRARIALEWFKIPFELIEALSLPEGAAEYKKHPLLLEKNPKGLIPTLLVNWPDGREEVVTESLVVVEYIDNLAAKFGFPGEPLLPRDDPTERQRLLERATFYNKNITSPFYAVLMRGDKAEFDKMVAGAEKFISEVHLVPLRMRGPFFNGSAMSIVDIAAYPWILRSFLLGYYKGPAFAFDRSSLPQLAELFEWYDRMSAVDAVKATIMDNRYYIEA</sequence>
<dbReference type="SUPFAM" id="SSF47616">
    <property type="entry name" value="GST C-terminal domain-like"/>
    <property type="match status" value="1"/>
</dbReference>
<dbReference type="PANTHER" id="PTHR43968:SF6">
    <property type="entry name" value="GLUTATHIONE S-TRANSFERASE OMEGA"/>
    <property type="match status" value="1"/>
</dbReference>
<dbReference type="SUPFAM" id="SSF52833">
    <property type="entry name" value="Thioredoxin-like"/>
    <property type="match status" value="1"/>
</dbReference>
<dbReference type="PROSITE" id="PS50404">
    <property type="entry name" value="GST_NTER"/>
    <property type="match status" value="1"/>
</dbReference>
<dbReference type="GeneID" id="9060737"/>
<evidence type="ECO:0000313" key="4">
    <source>
        <dbReference type="EMBL" id="EER15901.1"/>
    </source>
</evidence>
<dbReference type="OrthoDB" id="4951845at2759"/>
<dbReference type="Pfam" id="PF13409">
    <property type="entry name" value="GST_N_2"/>
    <property type="match status" value="1"/>
</dbReference>
<dbReference type="InterPro" id="IPR004045">
    <property type="entry name" value="Glutathione_S-Trfase_N"/>
</dbReference>
<dbReference type="PRINTS" id="PR01625">
    <property type="entry name" value="GSTRNSFRASEO"/>
</dbReference>
<dbReference type="Gene3D" id="1.20.1050.10">
    <property type="match status" value="1"/>
</dbReference>
<dbReference type="SFLD" id="SFLDG00358">
    <property type="entry name" value="Main_(cytGST)"/>
    <property type="match status" value="1"/>
</dbReference>
<keyword evidence="1" id="KW-0560">Oxidoreductase</keyword>
<dbReference type="InParanoid" id="C5KH39"/>
<dbReference type="InterPro" id="IPR040079">
    <property type="entry name" value="Glutathione_S-Trfase"/>
</dbReference>
<dbReference type="CDD" id="cd00570">
    <property type="entry name" value="GST_N_family"/>
    <property type="match status" value="1"/>
</dbReference>
<evidence type="ECO:0000256" key="1">
    <source>
        <dbReference type="ARBA" id="ARBA00023002"/>
    </source>
</evidence>
<accession>C5KH39</accession>
<dbReference type="Gene3D" id="3.40.30.10">
    <property type="entry name" value="Glutaredoxin"/>
    <property type="match status" value="1"/>
</dbReference>
<dbReference type="InterPro" id="IPR005442">
    <property type="entry name" value="GST_omega"/>
</dbReference>
<reference evidence="4 5" key="1">
    <citation type="submission" date="2008-07" db="EMBL/GenBank/DDBJ databases">
        <authorList>
            <person name="El-Sayed N."/>
            <person name="Caler E."/>
            <person name="Inman J."/>
            <person name="Amedeo P."/>
            <person name="Hass B."/>
            <person name="Wortman J."/>
        </authorList>
    </citation>
    <scope>NUCLEOTIDE SEQUENCE [LARGE SCALE GENOMIC DNA]</scope>
    <source>
        <strain evidence="5">ATCC 50983 / TXsc</strain>
    </source>
</reference>
<dbReference type="InterPro" id="IPR036249">
    <property type="entry name" value="Thioredoxin-like_sf"/>
</dbReference>
<dbReference type="InterPro" id="IPR050983">
    <property type="entry name" value="GST_Omega/HSP26"/>
</dbReference>